<sequence length="51" mass="5699">MKTSTTAATRKESFSEGAIDHLNLALQAETIETKNFHIRTALQYQFGALDE</sequence>
<organism evidence="1 2">
    <name type="scientific">Halolamina salina</name>
    <dbReference type="NCBI Taxonomy" id="1220023"/>
    <lineage>
        <taxon>Archaea</taxon>
        <taxon>Methanobacteriati</taxon>
        <taxon>Methanobacteriota</taxon>
        <taxon>Stenosarchaea group</taxon>
        <taxon>Halobacteria</taxon>
        <taxon>Halobacteriales</taxon>
        <taxon>Haloferacaceae</taxon>
    </lineage>
</organism>
<dbReference type="RefSeq" id="WP_379731041.1">
    <property type="nucleotide sequence ID" value="NZ_JBHSWZ010000046.1"/>
</dbReference>
<evidence type="ECO:0008006" key="3">
    <source>
        <dbReference type="Google" id="ProtNLM"/>
    </source>
</evidence>
<proteinExistence type="predicted"/>
<dbReference type="EMBL" id="JBHUDH010000066">
    <property type="protein sequence ID" value="MFD1526072.1"/>
    <property type="molecule type" value="Genomic_DNA"/>
</dbReference>
<reference evidence="1 2" key="1">
    <citation type="journal article" date="2019" name="Int. J. Syst. Evol. Microbiol.">
        <title>The Global Catalogue of Microorganisms (GCM) 10K type strain sequencing project: providing services to taxonomists for standard genome sequencing and annotation.</title>
        <authorList>
            <consortium name="The Broad Institute Genomics Platform"/>
            <consortium name="The Broad Institute Genome Sequencing Center for Infectious Disease"/>
            <person name="Wu L."/>
            <person name="Ma J."/>
        </authorList>
    </citation>
    <scope>NUCLEOTIDE SEQUENCE [LARGE SCALE GENOMIC DNA]</scope>
    <source>
        <strain evidence="1 2">CGMCC 1.12285</strain>
    </source>
</reference>
<dbReference type="Proteomes" id="UP001597111">
    <property type="component" value="Unassembled WGS sequence"/>
</dbReference>
<gene>
    <name evidence="1" type="ORF">ACFR9S_07115</name>
</gene>
<name>A0ABD6B6L9_9EURY</name>
<accession>A0ABD6B6L9</accession>
<keyword evidence="2" id="KW-1185">Reference proteome</keyword>
<dbReference type="AlphaFoldDB" id="A0ABD6B6L9"/>
<evidence type="ECO:0000313" key="2">
    <source>
        <dbReference type="Proteomes" id="UP001597111"/>
    </source>
</evidence>
<protein>
    <recommendedName>
        <fullName evidence="3">Transposase</fullName>
    </recommendedName>
</protein>
<comment type="caution">
    <text evidence="1">The sequence shown here is derived from an EMBL/GenBank/DDBJ whole genome shotgun (WGS) entry which is preliminary data.</text>
</comment>
<evidence type="ECO:0000313" key="1">
    <source>
        <dbReference type="EMBL" id="MFD1526072.1"/>
    </source>
</evidence>